<dbReference type="SUPFAM" id="SSF52151">
    <property type="entry name" value="FabD/lysophospholipase-like"/>
    <property type="match status" value="1"/>
</dbReference>
<dbReference type="Gene3D" id="3.40.50.1820">
    <property type="entry name" value="alpha/beta hydrolase"/>
    <property type="match status" value="1"/>
</dbReference>
<proteinExistence type="predicted"/>
<dbReference type="InterPro" id="IPR006162">
    <property type="entry name" value="Ppantetheine_attach_site"/>
</dbReference>
<protein>
    <recommendedName>
        <fullName evidence="11">Carrier domain-containing protein</fullName>
    </recommendedName>
</protein>
<feature type="domain" description="PKS/mFAS DH" evidence="8">
    <location>
        <begin position="1219"/>
        <end position="1533"/>
    </location>
</feature>
<dbReference type="Pfam" id="PF00550">
    <property type="entry name" value="PP-binding"/>
    <property type="match status" value="2"/>
</dbReference>
<dbReference type="Gene3D" id="3.10.129.110">
    <property type="entry name" value="Polyketide synthase dehydratase"/>
    <property type="match status" value="1"/>
</dbReference>
<dbReference type="InterPro" id="IPR014043">
    <property type="entry name" value="Acyl_transferase_dom"/>
</dbReference>
<evidence type="ECO:0000259" key="8">
    <source>
        <dbReference type="PROSITE" id="PS52019"/>
    </source>
</evidence>
<feature type="domain" description="Ketosynthase family 3 (KS3)" evidence="7">
    <location>
        <begin position="321"/>
        <end position="748"/>
    </location>
</feature>
<dbReference type="PROSITE" id="PS52019">
    <property type="entry name" value="PKS_MFAS_DH"/>
    <property type="match status" value="1"/>
</dbReference>
<dbReference type="CDD" id="cd00833">
    <property type="entry name" value="PKS"/>
    <property type="match status" value="1"/>
</dbReference>
<dbReference type="GeneID" id="24095012"/>
<evidence type="ECO:0000256" key="4">
    <source>
        <dbReference type="ARBA" id="ARBA00023026"/>
    </source>
</evidence>
<dbReference type="InterPro" id="IPR001031">
    <property type="entry name" value="Thioesterase"/>
</dbReference>
<dbReference type="SMART" id="SM00827">
    <property type="entry name" value="PKS_AT"/>
    <property type="match status" value="1"/>
</dbReference>
<evidence type="ECO:0008006" key="11">
    <source>
        <dbReference type="Google" id="ProtNLM"/>
    </source>
</evidence>
<evidence type="ECO:0000256" key="2">
    <source>
        <dbReference type="ARBA" id="ARBA00022553"/>
    </source>
</evidence>
<dbReference type="InterPro" id="IPR030918">
    <property type="entry name" value="PT_fungal_PKS"/>
</dbReference>
<dbReference type="RefSeq" id="XP_012179384.1">
    <property type="nucleotide sequence ID" value="XM_012323994.1"/>
</dbReference>
<dbReference type="PANTHER" id="PTHR43775">
    <property type="entry name" value="FATTY ACID SYNTHASE"/>
    <property type="match status" value="1"/>
</dbReference>
<organism evidence="9 10">
    <name type="scientific">Fibroporia radiculosa</name>
    <dbReference type="NCBI Taxonomy" id="599839"/>
    <lineage>
        <taxon>Eukaryota</taxon>
        <taxon>Fungi</taxon>
        <taxon>Dikarya</taxon>
        <taxon>Basidiomycota</taxon>
        <taxon>Agaricomycotina</taxon>
        <taxon>Agaricomycetes</taxon>
        <taxon>Polyporales</taxon>
        <taxon>Fibroporiaceae</taxon>
        <taxon>Fibroporia</taxon>
    </lineage>
</organism>
<dbReference type="PROSITE" id="PS52004">
    <property type="entry name" value="KS3_2"/>
    <property type="match status" value="1"/>
</dbReference>
<keyword evidence="4" id="KW-0843">Virulence</keyword>
<dbReference type="Gene3D" id="3.40.366.10">
    <property type="entry name" value="Malonyl-Coenzyme A Acyl Carrier Protein, domain 2"/>
    <property type="match status" value="2"/>
</dbReference>
<dbReference type="InterPro" id="IPR018201">
    <property type="entry name" value="Ketoacyl_synth_AS"/>
</dbReference>
<dbReference type="InterPro" id="IPR014031">
    <property type="entry name" value="Ketoacyl_synth_C"/>
</dbReference>
<feature type="domain" description="Carrier" evidence="6">
    <location>
        <begin position="1655"/>
        <end position="1732"/>
    </location>
</feature>
<feature type="active site" description="Proton acceptor; for dehydratase activity" evidence="5">
    <location>
        <position position="1256"/>
    </location>
</feature>
<dbReference type="PROSITE" id="PS00606">
    <property type="entry name" value="KS3_1"/>
    <property type="match status" value="1"/>
</dbReference>
<dbReference type="Gene3D" id="3.30.70.3290">
    <property type="match status" value="1"/>
</dbReference>
<dbReference type="PANTHER" id="PTHR43775:SF37">
    <property type="entry name" value="SI:DKEY-61P9.11"/>
    <property type="match status" value="1"/>
</dbReference>
<evidence type="ECO:0000259" key="7">
    <source>
        <dbReference type="PROSITE" id="PS52004"/>
    </source>
</evidence>
<dbReference type="InterPro" id="IPR050091">
    <property type="entry name" value="PKS_NRPS_Biosynth_Enz"/>
</dbReference>
<dbReference type="InterPro" id="IPR029058">
    <property type="entry name" value="AB_hydrolase_fold"/>
</dbReference>
<dbReference type="Gene3D" id="1.10.1200.10">
    <property type="entry name" value="ACP-like"/>
    <property type="match status" value="2"/>
</dbReference>
<name>J4I8W1_9APHY</name>
<dbReference type="InterPro" id="IPR020806">
    <property type="entry name" value="PKS_PP-bd"/>
</dbReference>
<reference evidence="9 10" key="1">
    <citation type="journal article" date="2012" name="Appl. Environ. Microbiol.">
        <title>Short-read sequencing for genomic analysis of the brown rot fungus Fibroporia radiculosa.</title>
        <authorList>
            <person name="Tang J.D."/>
            <person name="Perkins A.D."/>
            <person name="Sonstegard T.S."/>
            <person name="Schroeder S.G."/>
            <person name="Burgess S.C."/>
            <person name="Diehl S.V."/>
        </authorList>
    </citation>
    <scope>NUCLEOTIDE SEQUENCE [LARGE SCALE GENOMIC DNA]</scope>
    <source>
        <strain evidence="9 10">TFFH 294</strain>
    </source>
</reference>
<feature type="region of interest" description="N-terminal hotdog fold" evidence="5">
    <location>
        <begin position="1219"/>
        <end position="1359"/>
    </location>
</feature>
<feature type="active site" description="Proton donor; for dehydratase activity" evidence="5">
    <location>
        <position position="1444"/>
    </location>
</feature>
<evidence type="ECO:0000256" key="1">
    <source>
        <dbReference type="ARBA" id="ARBA00022450"/>
    </source>
</evidence>
<dbReference type="Pfam" id="PF16073">
    <property type="entry name" value="SAT"/>
    <property type="match status" value="1"/>
</dbReference>
<dbReference type="SUPFAM" id="SSF47336">
    <property type="entry name" value="ACP-like"/>
    <property type="match status" value="2"/>
</dbReference>
<feature type="domain" description="Carrier" evidence="6">
    <location>
        <begin position="1562"/>
        <end position="1637"/>
    </location>
</feature>
<dbReference type="Proteomes" id="UP000006352">
    <property type="component" value="Unassembled WGS sequence"/>
</dbReference>
<dbReference type="SUPFAM" id="SSF55048">
    <property type="entry name" value="Probable ACP-binding domain of malonyl-CoA ACP transacylase"/>
    <property type="match status" value="1"/>
</dbReference>
<gene>
    <name evidence="9" type="ORF">FIBRA_02128</name>
</gene>
<dbReference type="Pfam" id="PF22621">
    <property type="entry name" value="CurL-like_PKS_C"/>
    <property type="match status" value="1"/>
</dbReference>
<dbReference type="InterPro" id="IPR016035">
    <property type="entry name" value="Acyl_Trfase/lysoPLipase"/>
</dbReference>
<dbReference type="GO" id="GO:0006633">
    <property type="term" value="P:fatty acid biosynthetic process"/>
    <property type="evidence" value="ECO:0007669"/>
    <property type="project" value="InterPro"/>
</dbReference>
<dbReference type="InterPro" id="IPR020841">
    <property type="entry name" value="PKS_Beta-ketoAc_synthase_dom"/>
</dbReference>
<evidence type="ECO:0000259" key="6">
    <source>
        <dbReference type="PROSITE" id="PS50075"/>
    </source>
</evidence>
<keyword evidence="2" id="KW-0597">Phosphoprotein</keyword>
<dbReference type="PROSITE" id="PS00012">
    <property type="entry name" value="PHOSPHOPANTETHEINE"/>
    <property type="match status" value="2"/>
</dbReference>
<dbReference type="InterPro" id="IPR049900">
    <property type="entry name" value="PKS_mFAS_DH"/>
</dbReference>
<dbReference type="InterPro" id="IPR016039">
    <property type="entry name" value="Thiolase-like"/>
</dbReference>
<dbReference type="Pfam" id="PF00109">
    <property type="entry name" value="ketoacyl-synt"/>
    <property type="match status" value="1"/>
</dbReference>
<dbReference type="InterPro" id="IPR014030">
    <property type="entry name" value="Ketoacyl_synth_N"/>
</dbReference>
<evidence type="ECO:0000256" key="3">
    <source>
        <dbReference type="ARBA" id="ARBA00022679"/>
    </source>
</evidence>
<dbReference type="InterPro" id="IPR036736">
    <property type="entry name" value="ACP-like_sf"/>
</dbReference>
<accession>J4I8W1</accession>
<dbReference type="InterPro" id="IPR049551">
    <property type="entry name" value="PKS_DH_C"/>
</dbReference>
<dbReference type="InterPro" id="IPR009081">
    <property type="entry name" value="PP-bd_ACP"/>
</dbReference>
<dbReference type="Pfam" id="PF14765">
    <property type="entry name" value="PS-DH"/>
    <property type="match status" value="1"/>
</dbReference>
<dbReference type="InterPro" id="IPR001227">
    <property type="entry name" value="Ac_transferase_dom_sf"/>
</dbReference>
<dbReference type="HOGENOM" id="CLU_000022_6_0_1"/>
<evidence type="ECO:0000256" key="5">
    <source>
        <dbReference type="PROSITE-ProRule" id="PRU01363"/>
    </source>
</evidence>
<dbReference type="SUPFAM" id="SSF53474">
    <property type="entry name" value="alpha/beta-Hydrolases"/>
    <property type="match status" value="1"/>
</dbReference>
<dbReference type="GO" id="GO:0004312">
    <property type="term" value="F:fatty acid synthase activity"/>
    <property type="evidence" value="ECO:0007669"/>
    <property type="project" value="TreeGrafter"/>
</dbReference>
<evidence type="ECO:0000313" key="10">
    <source>
        <dbReference type="Proteomes" id="UP000006352"/>
    </source>
</evidence>
<dbReference type="STRING" id="599839.J4I8W1"/>
<keyword evidence="3" id="KW-0808">Transferase</keyword>
<keyword evidence="1" id="KW-0596">Phosphopantetheine</keyword>
<dbReference type="Gene3D" id="3.40.47.10">
    <property type="match status" value="1"/>
</dbReference>
<dbReference type="EMBL" id="HE796965">
    <property type="protein sequence ID" value="CCM00101.1"/>
    <property type="molecule type" value="Genomic_DNA"/>
</dbReference>
<dbReference type="InterPro" id="IPR016036">
    <property type="entry name" value="Malonyl_transacylase_ACP-bd"/>
</dbReference>
<dbReference type="SMART" id="SM00825">
    <property type="entry name" value="PKS_KS"/>
    <property type="match status" value="1"/>
</dbReference>
<dbReference type="SMART" id="SM00823">
    <property type="entry name" value="PKS_PP"/>
    <property type="match status" value="2"/>
</dbReference>
<dbReference type="InterPro" id="IPR042104">
    <property type="entry name" value="PKS_dehydratase_sf"/>
</dbReference>
<sequence length="1996" mass="219239">MLSSKANLSDFIVFDSQGPPTIPGHSPQTIQTAIRDSRLPLGHVLLTACHQALVCDLTSVSQEEQTRFGLNLKNLGTPLDLLHLHPALRENVAMENVHLLLIQLLRFVANVEFPELLCEGRASGFRNVHGLLGSSTGLLAAVVVSTSKDIPAFIATSVEAFRLAFWLGFSTQCFIHSSGNEEQLLHVKANVMKHISGRNIRFPTFHDLVRPIRSSINGRPIDDTSVEPGVTLVEAIVDMVLRPVNLDIVVETLRTDFACHRQARYTPVRLINVGPGTFIWQSIIRVLQQVSISPVDWTSSIQHDVPTGIARAPSFYNQNTQEPIAIVGTAINFPGAKDMDALWSILENDVSSASQIPKYKFDIKQYMEVPEGSHRTLKTTFGNFLEDADVFDNAFFHISPREARSMDPQQRVLLHVAYHALEDAGYVPNATSTSNPDTFATYIGCSTNDYVQNLRKDVDIYYSTGTLQAFLCGKISHAFGFSGPSIVVDTACSSSIVAIYQACRALSNGDCNAALAGGVNVISSPDMYLGLERAHFLSQTGQCRPWDVSADGYCRAEGCGIFVLKRLSDALFENDRIQGVIRGVEVNQSGKSDSITHPHVETQARLLRNVLEASGVHPHEVSVVEAHGTGTQAGDPAEMESLRSVLAVGRLVENPLHVTSVKANIGHAEAASGAASLAKLVLMMQKHMIPATISLKQLNPKIPDLASDNVRINLTSTPWSAPTGNRKRIALLNNFGAAGSNAALVLEEPPLTRSSALCRASEAVLLCLSCESEEAIERLRVLYLTDLEQRVRTQSQLADFAYTATARRQLHKYRIAAVGTSIQELAHNLQAAGVVQIDETQDKVIFVFSGQGGQYHGMGAGLYAHIPYFRGIVDGCHQRLVTWGFLGILCVISPDASNIEESDSIEILQPATFVLQCALAKLWMSWGVLPHAVMGHSLGEYAALVIADVISLDDGLKLVAYRARLMNRKCQANATGMLSIQIDADELEQILCEDAYNGVSIACYNGTSTFTVGGDTMQLRSLRYHCEKLRHSCVHLDVPFAYHTAAMDPMLADLRDIGRHIRLSAPRIFVSSAVHGMIINPGDVAVFTPDYFVRHCRDPVRFQQCIENLVAREESSRIAAWIEIGPHPITLRLLPNETAAKHTVLRIASLRKHKPDEEVLCSALSKLYCLFTRISWRAVFADFAPDARLTTLPSYPFAQSRFWISYQEDPQVTIDAGSPSGLSFILPGPSFQISRDGFSREFDINVDQIVPFISGHEVAGYALCPASLHYELALASAHNFLADTQNLDTLMCPELLDVVHDNPLVYAPWRRQSIRVDIQSNAQSQRSSMQFKIYSLSIDSPISEYSYCSGKIRYQPIAQMESELSSFKRMLDRRRGSLQIGCNGATTFYTRGFYNKFSRVVSYSELYRTIKAITIRSDGADAYAIMECPRATLGRFVIHPIFMDSLLHAAGFVVNHNAAEEDIFICNQVNRVRALCDFGIPSAMYGVYCSVGFMSEAMTIVDIYATKLDGEEDQVVAYLEKVRFRKLKLSSFKRLLSASLREKHVSSTRSVVDAEKVVGRASCLESQFRNIIAEVCGVQSGRITRESLLGDLGVDSLMSIELVGRLRTILPSSSIESSVFMAKMQVGELIKALEDSLASGSQTDSPRLVSSSTSDQSFGRINKVREIISSVLGFSVQDLPCDQELSLLGMDSLSSIETRQALQLYFGIDIAYHDSLPRMTVEQISAALDGAPPYYVRELDSGSTTLSERNPALLQCGDPNVVPLFLIHDGSGLAHQYANLSRLDRRVWGIHNPKLPTGEEWEGGVIEMAAHYTNLISEEVHAAGKMSCIVGGWSFGGVVAFEVARHLVDSGIHVKGIVLIDSPHPLSQALMSDSFIDVVVGSTSRLASLVRAQMRAASKLFAEYDPSVSPASHAVLPTAVMLRCEDGCTHAMIQRDSTSFFADRTDRMESISGWERILGTAVPVLDIPGNHFEPFERKNVGVVSAKLKEALAMFDP</sequence>
<dbReference type="Pfam" id="PF00698">
    <property type="entry name" value="Acyl_transf_1"/>
    <property type="match status" value="1"/>
</dbReference>
<dbReference type="NCBIfam" id="TIGR04532">
    <property type="entry name" value="PT_fungal_PKS"/>
    <property type="match status" value="1"/>
</dbReference>
<dbReference type="SUPFAM" id="SSF53901">
    <property type="entry name" value="Thiolase-like"/>
    <property type="match status" value="1"/>
</dbReference>
<dbReference type="InterPro" id="IPR032088">
    <property type="entry name" value="SAT"/>
</dbReference>
<dbReference type="OrthoDB" id="329835at2759"/>
<dbReference type="Pfam" id="PF02801">
    <property type="entry name" value="Ketoacyl-synt_C"/>
    <property type="match status" value="1"/>
</dbReference>
<dbReference type="Pfam" id="PF00975">
    <property type="entry name" value="Thioesterase"/>
    <property type="match status" value="1"/>
</dbReference>
<dbReference type="PROSITE" id="PS50075">
    <property type="entry name" value="CARRIER"/>
    <property type="match status" value="2"/>
</dbReference>
<dbReference type="GO" id="GO:0031177">
    <property type="term" value="F:phosphopantetheine binding"/>
    <property type="evidence" value="ECO:0007669"/>
    <property type="project" value="InterPro"/>
</dbReference>
<dbReference type="GO" id="GO:0004315">
    <property type="term" value="F:3-oxoacyl-[acyl-carrier-protein] synthase activity"/>
    <property type="evidence" value="ECO:0007669"/>
    <property type="project" value="InterPro"/>
</dbReference>
<feature type="region of interest" description="C-terminal hotdog fold" evidence="5">
    <location>
        <begin position="1383"/>
        <end position="1533"/>
    </location>
</feature>
<dbReference type="InParanoid" id="J4I8W1"/>
<dbReference type="GO" id="GO:0044550">
    <property type="term" value="P:secondary metabolite biosynthetic process"/>
    <property type="evidence" value="ECO:0007669"/>
    <property type="project" value="UniProtKB-ARBA"/>
</dbReference>
<evidence type="ECO:0000313" key="9">
    <source>
        <dbReference type="EMBL" id="CCM00101.1"/>
    </source>
</evidence>
<keyword evidence="10" id="KW-1185">Reference proteome</keyword>